<comment type="subcellular location">
    <subcellularLocation>
        <location evidence="1">Membrane</location>
    </subcellularLocation>
</comment>
<keyword evidence="6" id="KW-0325">Glycoprotein</keyword>
<keyword evidence="11" id="KW-1185">Reference proteome</keyword>
<dbReference type="GO" id="GO:0016020">
    <property type="term" value="C:membrane"/>
    <property type="evidence" value="ECO:0007669"/>
    <property type="project" value="UniProtKB-SubCell"/>
</dbReference>
<dbReference type="PROSITE" id="PS50835">
    <property type="entry name" value="IG_LIKE"/>
    <property type="match status" value="2"/>
</dbReference>
<proteinExistence type="predicted"/>
<dbReference type="PANTHER" id="PTHR23277">
    <property type="entry name" value="NECTIN-RELATED"/>
    <property type="match status" value="1"/>
</dbReference>
<evidence type="ECO:0000256" key="3">
    <source>
        <dbReference type="ARBA" id="ARBA00022737"/>
    </source>
</evidence>
<dbReference type="InterPro" id="IPR051427">
    <property type="entry name" value="Nectin/Nectin-like"/>
</dbReference>
<dbReference type="SMART" id="SM00408">
    <property type="entry name" value="IGc2"/>
    <property type="match status" value="1"/>
</dbReference>
<dbReference type="Pfam" id="PF13927">
    <property type="entry name" value="Ig_3"/>
    <property type="match status" value="1"/>
</dbReference>
<evidence type="ECO:0000256" key="6">
    <source>
        <dbReference type="ARBA" id="ARBA00023180"/>
    </source>
</evidence>
<comment type="caution">
    <text evidence="10">The sequence shown here is derived from an EMBL/GenBank/DDBJ whole genome shotgun (WGS) entry which is preliminary data.</text>
</comment>
<dbReference type="PANTHER" id="PTHR23277:SF108">
    <property type="entry name" value="FASCICLIN-3"/>
    <property type="match status" value="1"/>
</dbReference>
<keyword evidence="8" id="KW-0812">Transmembrane</keyword>
<dbReference type="InterPro" id="IPR003599">
    <property type="entry name" value="Ig_sub"/>
</dbReference>
<feature type="domain" description="Ig-like" evidence="9">
    <location>
        <begin position="261"/>
        <end position="360"/>
    </location>
</feature>
<evidence type="ECO:0000256" key="7">
    <source>
        <dbReference type="SAM" id="MobiDB-lite"/>
    </source>
</evidence>
<keyword evidence="4 8" id="KW-0472">Membrane</keyword>
<dbReference type="InterPro" id="IPR036179">
    <property type="entry name" value="Ig-like_dom_sf"/>
</dbReference>
<dbReference type="SUPFAM" id="SSF48726">
    <property type="entry name" value="Immunoglobulin"/>
    <property type="match status" value="2"/>
</dbReference>
<evidence type="ECO:0000256" key="5">
    <source>
        <dbReference type="ARBA" id="ARBA00023157"/>
    </source>
</evidence>
<protein>
    <recommendedName>
        <fullName evidence="9">Ig-like domain-containing protein</fullName>
    </recommendedName>
</protein>
<evidence type="ECO:0000259" key="9">
    <source>
        <dbReference type="PROSITE" id="PS50835"/>
    </source>
</evidence>
<evidence type="ECO:0000256" key="8">
    <source>
        <dbReference type="SAM" id="Phobius"/>
    </source>
</evidence>
<dbReference type="AlphaFoldDB" id="A0AAV2HA37"/>
<dbReference type="GO" id="GO:0005912">
    <property type="term" value="C:adherens junction"/>
    <property type="evidence" value="ECO:0007669"/>
    <property type="project" value="TreeGrafter"/>
</dbReference>
<gene>
    <name evidence="10" type="ORF">GSLYS_00004190001</name>
</gene>
<feature type="non-terminal residue" evidence="10">
    <location>
        <position position="440"/>
    </location>
</feature>
<feature type="region of interest" description="Disordered" evidence="7">
    <location>
        <begin position="372"/>
        <end position="397"/>
    </location>
</feature>
<accession>A0AAV2HA37</accession>
<dbReference type="InterPro" id="IPR013783">
    <property type="entry name" value="Ig-like_fold"/>
</dbReference>
<dbReference type="Proteomes" id="UP001497497">
    <property type="component" value="Unassembled WGS sequence"/>
</dbReference>
<reference evidence="10 11" key="1">
    <citation type="submission" date="2024-04" db="EMBL/GenBank/DDBJ databases">
        <authorList>
            <consortium name="Genoscope - CEA"/>
            <person name="William W."/>
        </authorList>
    </citation>
    <scope>NUCLEOTIDE SEQUENCE [LARGE SCALE GENOMIC DNA]</scope>
</reference>
<dbReference type="EMBL" id="CAXITT010000061">
    <property type="protein sequence ID" value="CAL1530057.1"/>
    <property type="molecule type" value="Genomic_DNA"/>
</dbReference>
<keyword evidence="8" id="KW-1133">Transmembrane helix</keyword>
<evidence type="ECO:0000313" key="10">
    <source>
        <dbReference type="EMBL" id="CAL1530057.1"/>
    </source>
</evidence>
<evidence type="ECO:0000313" key="11">
    <source>
        <dbReference type="Proteomes" id="UP001497497"/>
    </source>
</evidence>
<evidence type="ECO:0000256" key="2">
    <source>
        <dbReference type="ARBA" id="ARBA00022729"/>
    </source>
</evidence>
<keyword evidence="5" id="KW-1015">Disulfide bond</keyword>
<keyword evidence="3" id="KW-0677">Repeat</keyword>
<name>A0AAV2HA37_LYMST</name>
<dbReference type="GO" id="GO:0007156">
    <property type="term" value="P:homophilic cell adhesion via plasma membrane adhesion molecules"/>
    <property type="evidence" value="ECO:0007669"/>
    <property type="project" value="TreeGrafter"/>
</dbReference>
<feature type="transmembrane region" description="Helical" evidence="8">
    <location>
        <begin position="406"/>
        <end position="429"/>
    </location>
</feature>
<feature type="domain" description="Ig-like" evidence="9">
    <location>
        <begin position="147"/>
        <end position="237"/>
    </location>
</feature>
<dbReference type="InterPro" id="IPR003598">
    <property type="entry name" value="Ig_sub2"/>
</dbReference>
<organism evidence="10 11">
    <name type="scientific">Lymnaea stagnalis</name>
    <name type="common">Great pond snail</name>
    <name type="synonym">Helix stagnalis</name>
    <dbReference type="NCBI Taxonomy" id="6523"/>
    <lineage>
        <taxon>Eukaryota</taxon>
        <taxon>Metazoa</taxon>
        <taxon>Spiralia</taxon>
        <taxon>Lophotrochozoa</taxon>
        <taxon>Mollusca</taxon>
        <taxon>Gastropoda</taxon>
        <taxon>Heterobranchia</taxon>
        <taxon>Euthyneura</taxon>
        <taxon>Panpulmonata</taxon>
        <taxon>Hygrophila</taxon>
        <taxon>Lymnaeoidea</taxon>
        <taxon>Lymnaeidae</taxon>
        <taxon>Lymnaea</taxon>
    </lineage>
</organism>
<dbReference type="Gene3D" id="2.60.40.10">
    <property type="entry name" value="Immunoglobulins"/>
    <property type="match status" value="2"/>
</dbReference>
<dbReference type="SMART" id="SM00409">
    <property type="entry name" value="IG"/>
    <property type="match status" value="2"/>
</dbReference>
<dbReference type="InterPro" id="IPR007110">
    <property type="entry name" value="Ig-like_dom"/>
</dbReference>
<evidence type="ECO:0000256" key="1">
    <source>
        <dbReference type="ARBA" id="ARBA00004370"/>
    </source>
</evidence>
<dbReference type="GO" id="GO:0007157">
    <property type="term" value="P:heterophilic cell-cell adhesion via plasma membrane cell adhesion molecules"/>
    <property type="evidence" value="ECO:0007669"/>
    <property type="project" value="TreeGrafter"/>
</dbReference>
<evidence type="ECO:0000256" key="4">
    <source>
        <dbReference type="ARBA" id="ARBA00023136"/>
    </source>
</evidence>
<sequence>MEYLVISHFGLLFAAIMMGMVITRINSLELSDRLDYSSDGQIGTSATIGCNWVKTDSENGLNLGVVTPSNKTFLSYFPAEQSLRNGINFHSRLVLTNTSTSLTMTIMNISCSDIDIYICRMRYFSDSGLSLMEKNSTGRLVDIKIPPQVPVMTPPPLLVVSEGLNITYKCLANLGRPNKGQIVWNAYVNGQKIELPLKPIVKETSDDNNCTVSVESTVTVQANRTKQNITLACFSTNQDFQQTAPPLCTSPGTDLCAQSQPLNIQYAASKLIVNRSPQSDVEEGSTMTLTCQAEGNPQPNYTWLQVGNENRSLNGFQEGLTNKLILSNLNITDDTGVYNCTATNNVGGVNYSITDQVSVNVFLKTTTTTTTTTTRKTTLTSSSSPAGSSATGPQNAGGGDDNTNTIIIAVVVPVACIIIIIIIVVIVCVKKRKQTKSIIE</sequence>
<keyword evidence="2" id="KW-0732">Signal</keyword>
<feature type="compositionally biased region" description="Low complexity" evidence="7">
    <location>
        <begin position="372"/>
        <end position="393"/>
    </location>
</feature>